<dbReference type="STRING" id="3055.A8IZN1"/>
<dbReference type="PaxDb" id="3055-EDP02548"/>
<dbReference type="Proteomes" id="UP000006906">
    <property type="component" value="Chromosome 9"/>
</dbReference>
<keyword evidence="2" id="KW-1185">Reference proteome</keyword>
<organism evidence="1 2">
    <name type="scientific">Chlamydomonas reinhardtii</name>
    <name type="common">Chlamydomonas smithii</name>
    <dbReference type="NCBI Taxonomy" id="3055"/>
    <lineage>
        <taxon>Eukaryota</taxon>
        <taxon>Viridiplantae</taxon>
        <taxon>Chlorophyta</taxon>
        <taxon>core chlorophytes</taxon>
        <taxon>Chlorophyceae</taxon>
        <taxon>CS clade</taxon>
        <taxon>Chlamydomonadales</taxon>
        <taxon>Chlamydomonadaceae</taxon>
        <taxon>Chlamydomonas</taxon>
    </lineage>
</organism>
<dbReference type="RefSeq" id="XP_001694553.1">
    <property type="nucleotide sequence ID" value="XM_001694501.2"/>
</dbReference>
<evidence type="ECO:0000313" key="1">
    <source>
        <dbReference type="EMBL" id="PNW78623.1"/>
    </source>
</evidence>
<dbReference type="InterPro" id="IPR036770">
    <property type="entry name" value="Ankyrin_rpt-contain_sf"/>
</dbReference>
<dbReference type="PANTHER" id="PTHR12393">
    <property type="entry name" value="SPHINGOMYELIN PHOSPHODIESTERASE RELATED"/>
    <property type="match status" value="1"/>
</dbReference>
<dbReference type="eggNOG" id="ENOG502SZ34">
    <property type="taxonomic scope" value="Eukaryota"/>
</dbReference>
<dbReference type="HOGENOM" id="CLU_330743_0_0_1"/>
<dbReference type="Gene3D" id="1.25.40.20">
    <property type="entry name" value="Ankyrin repeat-containing domain"/>
    <property type="match status" value="2"/>
</dbReference>
<name>A8IZN1_CHLRE</name>
<evidence type="ECO:0000313" key="2">
    <source>
        <dbReference type="Proteomes" id="UP000006906"/>
    </source>
</evidence>
<dbReference type="OrthoDB" id="411716at2759"/>
<gene>
    <name evidence="1" type="ORF">CHLRE_09g389500v5</name>
</gene>
<dbReference type="EMBL" id="CM008970">
    <property type="protein sequence ID" value="PNW78623.1"/>
    <property type="molecule type" value="Genomic_DNA"/>
</dbReference>
<dbReference type="GO" id="GO:0004620">
    <property type="term" value="F:phospholipase activity"/>
    <property type="evidence" value="ECO:0000318"/>
    <property type="project" value="GO_Central"/>
</dbReference>
<dbReference type="GO" id="GO:0030149">
    <property type="term" value="P:sphingolipid catabolic process"/>
    <property type="evidence" value="ECO:0000318"/>
    <property type="project" value="GO_Central"/>
</dbReference>
<reference evidence="1 2" key="1">
    <citation type="journal article" date="2007" name="Science">
        <title>The Chlamydomonas genome reveals the evolution of key animal and plant functions.</title>
        <authorList>
            <person name="Merchant S.S."/>
            <person name="Prochnik S.E."/>
            <person name="Vallon O."/>
            <person name="Harris E.H."/>
            <person name="Karpowicz S.J."/>
            <person name="Witman G.B."/>
            <person name="Terry A."/>
            <person name="Salamov A."/>
            <person name="Fritz-Laylin L.K."/>
            <person name="Marechal-Drouard L."/>
            <person name="Marshall W.F."/>
            <person name="Qu L.H."/>
            <person name="Nelson D.R."/>
            <person name="Sanderfoot A.A."/>
            <person name="Spalding M.H."/>
            <person name="Kapitonov V.V."/>
            <person name="Ren Q."/>
            <person name="Ferris P."/>
            <person name="Lindquist E."/>
            <person name="Shapiro H."/>
            <person name="Lucas S.M."/>
            <person name="Grimwood J."/>
            <person name="Schmutz J."/>
            <person name="Cardol P."/>
            <person name="Cerutti H."/>
            <person name="Chanfreau G."/>
            <person name="Chen C.L."/>
            <person name="Cognat V."/>
            <person name="Croft M.T."/>
            <person name="Dent R."/>
            <person name="Dutcher S."/>
            <person name="Fernandez E."/>
            <person name="Fukuzawa H."/>
            <person name="Gonzalez-Ballester D."/>
            <person name="Gonzalez-Halphen D."/>
            <person name="Hallmann A."/>
            <person name="Hanikenne M."/>
            <person name="Hippler M."/>
            <person name="Inwood W."/>
            <person name="Jabbari K."/>
            <person name="Kalanon M."/>
            <person name="Kuras R."/>
            <person name="Lefebvre P.A."/>
            <person name="Lemaire S.D."/>
            <person name="Lobanov A.V."/>
            <person name="Lohr M."/>
            <person name="Manuell A."/>
            <person name="Meier I."/>
            <person name="Mets L."/>
            <person name="Mittag M."/>
            <person name="Mittelmeier T."/>
            <person name="Moroney J.V."/>
            <person name="Moseley J."/>
            <person name="Napoli C."/>
            <person name="Nedelcu A.M."/>
            <person name="Niyogi K."/>
            <person name="Novoselov S.V."/>
            <person name="Paulsen I.T."/>
            <person name="Pazour G."/>
            <person name="Purton S."/>
            <person name="Ral J.P."/>
            <person name="Riano-Pachon D.M."/>
            <person name="Riekhof W."/>
            <person name="Rymarquis L."/>
            <person name="Schroda M."/>
            <person name="Stern D."/>
            <person name="Umen J."/>
            <person name="Willows R."/>
            <person name="Wilson N."/>
            <person name="Zimmer S.L."/>
            <person name="Allmer J."/>
            <person name="Balk J."/>
            <person name="Bisova K."/>
            <person name="Chen C.J."/>
            <person name="Elias M."/>
            <person name="Gendler K."/>
            <person name="Hauser C."/>
            <person name="Lamb M.R."/>
            <person name="Ledford H."/>
            <person name="Long J.C."/>
            <person name="Minagawa J."/>
            <person name="Page M.D."/>
            <person name="Pan J."/>
            <person name="Pootakham W."/>
            <person name="Roje S."/>
            <person name="Rose A."/>
            <person name="Stahlberg E."/>
            <person name="Terauchi A.M."/>
            <person name="Yang P."/>
            <person name="Ball S."/>
            <person name="Bowler C."/>
            <person name="Dieckmann C.L."/>
            <person name="Gladyshev V.N."/>
            <person name="Green P."/>
            <person name="Jorgensen R."/>
            <person name="Mayfield S."/>
            <person name="Mueller-Roeber B."/>
            <person name="Rajamani S."/>
            <person name="Sayre R.T."/>
            <person name="Brokstein P."/>
            <person name="Dubchak I."/>
            <person name="Goodstein D."/>
            <person name="Hornick L."/>
            <person name="Huang Y.W."/>
            <person name="Jhaveri J."/>
            <person name="Luo Y."/>
            <person name="Martinez D."/>
            <person name="Ngau W.C."/>
            <person name="Otillar B."/>
            <person name="Poliakov A."/>
            <person name="Porter A."/>
            <person name="Szajkowski L."/>
            <person name="Werner G."/>
            <person name="Zhou K."/>
            <person name="Grigoriev I.V."/>
            <person name="Rokhsar D.S."/>
            <person name="Grossman A.R."/>
        </authorList>
    </citation>
    <scope>NUCLEOTIDE SEQUENCE [LARGE SCALE GENOMIC DNA]</scope>
    <source>
        <strain evidence="2">CC-503</strain>
    </source>
</reference>
<proteinExistence type="predicted"/>
<sequence>MYSLSYVDRIKLLSLTAASGEVANLQVALEVVRCAPTVKVISAAAAAGKLAAVQYLHEHARCPWGADTTAAAAEASQLDTLKWLQGAGCPLDTTALQAAAKAGGAAAVDWLLAETPVISGLSPREAADSLEAAACVAAAAGHINLFESLFAGLVPALETAPPRATRGRGRGGPALQVGAAEPPPLRGPDGSTLARILEALAEGADADTLQSFVRTWVDDVEPDPRRQLDERQLNQAIIAAAGSTTPGWQAKVDFLLQRKLQQQQQAAQQQAAQPQPPQAVQQQQAAPRTLLLLNRAILAPDVATRVPWLCSPERPVQLAVSMDDLNKLLEQGQWEVAQKLVAEVPGLTYNYASTRAAIKGGHMDIVQALLAAPHNCRILGPEALKVLASAGRLEGVRWLVEEFAEKGGQDSETANSWKIALTSEVFADALTSGSLPLLRWLLAKGWSAEDPPAGAPKRRKDPVASVEEAWVSAADLGNEEIMEWLASEAQVPFLQADGEPYVRAAKRADQLMLDCLKRVGCPLPAEALTGALAWGVPLPILRWLVDQGCPVDWPDALAAARLRLRPPGALEWLEELQRQKQADALSPAAEAGASVQADKVPPWLILGTHAGGAGGAASAGASGTEKGEGAVDIEPVSYEDADHIVVVVDNGGRPFTVRISVPRGVATVCITNSDNVEDHATWDPRTTGSVFKSYKFEKLWIGLDPAERTEAALEKEEEWRVLDKEARREGRPSAKKEVWYYGGSSVLIGLGGCKYIFVGMEAYSFTTEDDEIRDYVSTMGNSAVPYPYAVGAQNCYYMIEDTYIPWHIIRRTRPQDREDPYHVLYSNELHGWLPGRDPTAPGPPTQRSEWQAKYMLANKQLVHARIW</sequence>
<dbReference type="GO" id="GO:0016020">
    <property type="term" value="C:membrane"/>
    <property type="evidence" value="ECO:0000318"/>
    <property type="project" value="GO_Central"/>
</dbReference>
<protein>
    <submittedName>
        <fullName evidence="1">Uncharacterized protein</fullName>
    </submittedName>
</protein>
<dbReference type="GeneID" id="5720051"/>
<dbReference type="Gramene" id="PNW78623">
    <property type="protein sequence ID" value="PNW78623"/>
    <property type="gene ID" value="CHLRE_09g389500v5"/>
</dbReference>
<dbReference type="InParanoid" id="A8IZN1"/>
<dbReference type="GO" id="GO:0005783">
    <property type="term" value="C:endoplasmic reticulum"/>
    <property type="evidence" value="ECO:0000318"/>
    <property type="project" value="GO_Central"/>
</dbReference>
<dbReference type="AlphaFoldDB" id="A8IZN1"/>
<accession>A8IZN1</accession>
<dbReference type="GO" id="GO:0071944">
    <property type="term" value="C:cell periphery"/>
    <property type="evidence" value="ECO:0000318"/>
    <property type="project" value="GO_Central"/>
</dbReference>
<dbReference type="PANTHER" id="PTHR12393:SF6">
    <property type="entry name" value="SPHINGOMYELIN PHOSPHODIESTERASE 2"/>
    <property type="match status" value="1"/>
</dbReference>
<dbReference type="KEGG" id="cre:CHLRE_09g389500v5"/>
<dbReference type="ExpressionAtlas" id="A8IZN1">
    <property type="expression patterns" value="baseline and differential"/>
</dbReference>
<dbReference type="GO" id="GO:0046513">
    <property type="term" value="P:ceramide biosynthetic process"/>
    <property type="evidence" value="ECO:0000318"/>
    <property type="project" value="GO_Central"/>
</dbReference>